<sequence length="245" mass="28434">MDAPNVVDPTSTEAAAAANNNNNNNTKDSPVRVLVQTQTHLVPGDRSAGFGERYDAMVNLICQHVWQRDFDKFRERDWNYHCHFAVDKVECWFLIDHHGPDPSPPPDPPVIWYRWTGTEFVTMCDRVPGSVRRELRHYPFQRVAHHLLVQEHPKRRAPRVYKSRAEEISVKRRMLRNTLLSNLCLTESLLRFVQDCPDAAEWVKARVPPEAWARLEDPSEFVLPLEPEEGHSRTESSDRVEHPES</sequence>
<evidence type="ECO:0000313" key="3">
    <source>
        <dbReference type="Proteomes" id="UP001303647"/>
    </source>
</evidence>
<accession>A0AAN7HL82</accession>
<dbReference type="EMBL" id="MU857697">
    <property type="protein sequence ID" value="KAK4245553.1"/>
    <property type="molecule type" value="Genomic_DNA"/>
</dbReference>
<evidence type="ECO:0000313" key="2">
    <source>
        <dbReference type="EMBL" id="KAK4245553.1"/>
    </source>
</evidence>
<dbReference type="Proteomes" id="UP001303647">
    <property type="component" value="Unassembled WGS sequence"/>
</dbReference>
<organism evidence="2 3">
    <name type="scientific">Corynascus novoguineensis</name>
    <dbReference type="NCBI Taxonomy" id="1126955"/>
    <lineage>
        <taxon>Eukaryota</taxon>
        <taxon>Fungi</taxon>
        <taxon>Dikarya</taxon>
        <taxon>Ascomycota</taxon>
        <taxon>Pezizomycotina</taxon>
        <taxon>Sordariomycetes</taxon>
        <taxon>Sordariomycetidae</taxon>
        <taxon>Sordariales</taxon>
        <taxon>Chaetomiaceae</taxon>
        <taxon>Corynascus</taxon>
    </lineage>
</organism>
<gene>
    <name evidence="2" type="ORF">C7999DRAFT_16241</name>
</gene>
<reference evidence="2" key="1">
    <citation type="journal article" date="2023" name="Mol. Phylogenet. Evol.">
        <title>Genome-scale phylogeny and comparative genomics of the fungal order Sordariales.</title>
        <authorList>
            <person name="Hensen N."/>
            <person name="Bonometti L."/>
            <person name="Westerberg I."/>
            <person name="Brannstrom I.O."/>
            <person name="Guillou S."/>
            <person name="Cros-Aarteil S."/>
            <person name="Calhoun S."/>
            <person name="Haridas S."/>
            <person name="Kuo A."/>
            <person name="Mondo S."/>
            <person name="Pangilinan J."/>
            <person name="Riley R."/>
            <person name="LaButti K."/>
            <person name="Andreopoulos B."/>
            <person name="Lipzen A."/>
            <person name="Chen C."/>
            <person name="Yan M."/>
            <person name="Daum C."/>
            <person name="Ng V."/>
            <person name="Clum A."/>
            <person name="Steindorff A."/>
            <person name="Ohm R.A."/>
            <person name="Martin F."/>
            <person name="Silar P."/>
            <person name="Natvig D.O."/>
            <person name="Lalanne C."/>
            <person name="Gautier V."/>
            <person name="Ament-Velasquez S.L."/>
            <person name="Kruys A."/>
            <person name="Hutchinson M.I."/>
            <person name="Powell A.J."/>
            <person name="Barry K."/>
            <person name="Miller A.N."/>
            <person name="Grigoriev I.V."/>
            <person name="Debuchy R."/>
            <person name="Gladieux P."/>
            <person name="Hiltunen Thoren M."/>
            <person name="Johannesson H."/>
        </authorList>
    </citation>
    <scope>NUCLEOTIDE SEQUENCE</scope>
    <source>
        <strain evidence="2">CBS 359.72</strain>
    </source>
</reference>
<feature type="compositionally biased region" description="Basic and acidic residues" evidence="1">
    <location>
        <begin position="228"/>
        <end position="245"/>
    </location>
</feature>
<reference evidence="2" key="2">
    <citation type="submission" date="2023-05" db="EMBL/GenBank/DDBJ databases">
        <authorList>
            <consortium name="Lawrence Berkeley National Laboratory"/>
            <person name="Steindorff A."/>
            <person name="Hensen N."/>
            <person name="Bonometti L."/>
            <person name="Westerberg I."/>
            <person name="Brannstrom I.O."/>
            <person name="Guillou S."/>
            <person name="Cros-Aarteil S."/>
            <person name="Calhoun S."/>
            <person name="Haridas S."/>
            <person name="Kuo A."/>
            <person name="Mondo S."/>
            <person name="Pangilinan J."/>
            <person name="Riley R."/>
            <person name="Labutti K."/>
            <person name="Andreopoulos B."/>
            <person name="Lipzen A."/>
            <person name="Chen C."/>
            <person name="Yanf M."/>
            <person name="Daum C."/>
            <person name="Ng V."/>
            <person name="Clum A."/>
            <person name="Ohm R."/>
            <person name="Martin F."/>
            <person name="Silar P."/>
            <person name="Natvig D."/>
            <person name="Lalanne C."/>
            <person name="Gautier V."/>
            <person name="Ament-Velasquez S.L."/>
            <person name="Kruys A."/>
            <person name="Hutchinson M.I."/>
            <person name="Powell A.J."/>
            <person name="Barry K."/>
            <person name="Miller A.N."/>
            <person name="Grigoriev I.V."/>
            <person name="Debuchy R."/>
            <person name="Gladieux P."/>
            <person name="Thoren M.H."/>
            <person name="Johannesson H."/>
        </authorList>
    </citation>
    <scope>NUCLEOTIDE SEQUENCE</scope>
    <source>
        <strain evidence="2">CBS 359.72</strain>
    </source>
</reference>
<comment type="caution">
    <text evidence="2">The sequence shown here is derived from an EMBL/GenBank/DDBJ whole genome shotgun (WGS) entry which is preliminary data.</text>
</comment>
<feature type="region of interest" description="Disordered" evidence="1">
    <location>
        <begin position="222"/>
        <end position="245"/>
    </location>
</feature>
<name>A0AAN7HL82_9PEZI</name>
<evidence type="ECO:0000256" key="1">
    <source>
        <dbReference type="SAM" id="MobiDB-lite"/>
    </source>
</evidence>
<protein>
    <submittedName>
        <fullName evidence="2">Uncharacterized protein</fullName>
    </submittedName>
</protein>
<dbReference type="AlphaFoldDB" id="A0AAN7HL82"/>
<keyword evidence="3" id="KW-1185">Reference proteome</keyword>
<proteinExistence type="predicted"/>